<dbReference type="AlphaFoldDB" id="A0AAW2GLR7"/>
<keyword evidence="4" id="KW-0812">Transmembrane</keyword>
<dbReference type="Pfam" id="PF00201">
    <property type="entry name" value="UDPGT"/>
    <property type="match status" value="1"/>
</dbReference>
<keyword evidence="2" id="KW-0328">Glycosyltransferase</keyword>
<keyword evidence="6" id="KW-1185">Reference proteome</keyword>
<comment type="caution">
    <text evidence="5">The sequence shown here is derived from an EMBL/GenBank/DDBJ whole genome shotgun (WGS) entry which is preliminary data.</text>
</comment>
<dbReference type="GO" id="GO:0008194">
    <property type="term" value="F:UDP-glycosyltransferase activity"/>
    <property type="evidence" value="ECO:0007669"/>
    <property type="project" value="InterPro"/>
</dbReference>
<dbReference type="Gene3D" id="3.40.50.2000">
    <property type="entry name" value="Glycogen Phosphorylase B"/>
    <property type="match status" value="2"/>
</dbReference>
<keyword evidence="3" id="KW-0808">Transferase</keyword>
<proteinExistence type="inferred from homology"/>
<evidence type="ECO:0000256" key="2">
    <source>
        <dbReference type="ARBA" id="ARBA00022676"/>
    </source>
</evidence>
<gene>
    <name evidence="5" type="ORF">PUN28_003991</name>
</gene>
<evidence type="ECO:0000313" key="6">
    <source>
        <dbReference type="Proteomes" id="UP001430953"/>
    </source>
</evidence>
<comment type="similarity">
    <text evidence="1">Belongs to the UDP-glycosyltransferase family.</text>
</comment>
<evidence type="ECO:0000256" key="3">
    <source>
        <dbReference type="ARBA" id="ARBA00022679"/>
    </source>
</evidence>
<evidence type="ECO:0000313" key="5">
    <source>
        <dbReference type="EMBL" id="KAL0128983.1"/>
    </source>
</evidence>
<dbReference type="SUPFAM" id="SSF53756">
    <property type="entry name" value="UDP-Glycosyltransferase/glycogen phosphorylase"/>
    <property type="match status" value="1"/>
</dbReference>
<evidence type="ECO:0000256" key="1">
    <source>
        <dbReference type="ARBA" id="ARBA00009995"/>
    </source>
</evidence>
<dbReference type="CDD" id="cd03784">
    <property type="entry name" value="GT1_Gtf-like"/>
    <property type="match status" value="1"/>
</dbReference>
<keyword evidence="4" id="KW-0472">Membrane</keyword>
<evidence type="ECO:0000256" key="4">
    <source>
        <dbReference type="SAM" id="Phobius"/>
    </source>
</evidence>
<accession>A0AAW2GLR7</accession>
<organism evidence="5 6">
    <name type="scientific">Cardiocondyla obscurior</name>
    <dbReference type="NCBI Taxonomy" id="286306"/>
    <lineage>
        <taxon>Eukaryota</taxon>
        <taxon>Metazoa</taxon>
        <taxon>Ecdysozoa</taxon>
        <taxon>Arthropoda</taxon>
        <taxon>Hexapoda</taxon>
        <taxon>Insecta</taxon>
        <taxon>Pterygota</taxon>
        <taxon>Neoptera</taxon>
        <taxon>Endopterygota</taxon>
        <taxon>Hymenoptera</taxon>
        <taxon>Apocrita</taxon>
        <taxon>Aculeata</taxon>
        <taxon>Formicoidea</taxon>
        <taxon>Formicidae</taxon>
        <taxon>Myrmicinae</taxon>
        <taxon>Cardiocondyla</taxon>
    </lineage>
</organism>
<dbReference type="InterPro" id="IPR002213">
    <property type="entry name" value="UDP_glucos_trans"/>
</dbReference>
<dbReference type="Proteomes" id="UP001430953">
    <property type="component" value="Unassembled WGS sequence"/>
</dbReference>
<dbReference type="PANTHER" id="PTHR48043:SF159">
    <property type="entry name" value="EG:EG0003.4 PROTEIN-RELATED"/>
    <property type="match status" value="1"/>
</dbReference>
<name>A0AAW2GLR7_9HYME</name>
<sequence>MKLITETTLWIASFLYIAAPTETARILAIIAVPSYSHQIPYRPLWITLSRKGHEVVVLTSDPINDPSLTNLTEINFNSNYKSIQKYNFFKMIITESYTWLDVMRYGIWSLSRELAENIYEHPQVRKMYAPDSDEKFDVVIVETITVPSLYALAYRFNAPLIGVSTFGLFNTDYYLLGAPVMPSHPSAWEMEDKAGFNLSLWRRIKNFVIQWYYIYEELNHFYPEQQAIAEKYLGKDIPDISDMERNISIIFQNQQEALSFVRSKPSNVLAFGNFHISKKPAALPKNLKDFLANSSCGFIYMSLGTNVRMSAFPESAQSVFQDVFASLPYKVLWKHEMELPNKPDNVYVANWFPQQSILAHPNIKLFIYQGGLQSTEEAVYYTVPLLGLPVLADQYTQVNKMVSLGVAKCLSNRHISRESLNASILDILNDGRYKKRMLELKVLNEDKPYNLLEHVIWWIEFVIRHKGAPHLHDRVAHHSWYQKYEMDVIAILSITIFITLLCILVIIYKLLKIILTPMRVSVIFKEKTN</sequence>
<keyword evidence="4" id="KW-1133">Transmembrane helix</keyword>
<dbReference type="EMBL" id="JADYXP020000003">
    <property type="protein sequence ID" value="KAL0128983.1"/>
    <property type="molecule type" value="Genomic_DNA"/>
</dbReference>
<dbReference type="InterPro" id="IPR050271">
    <property type="entry name" value="UDP-glycosyltransferase"/>
</dbReference>
<reference evidence="5 6" key="1">
    <citation type="submission" date="2023-03" db="EMBL/GenBank/DDBJ databases">
        <title>High recombination rates correlate with genetic variation in Cardiocondyla obscurior ants.</title>
        <authorList>
            <person name="Errbii M."/>
        </authorList>
    </citation>
    <scope>NUCLEOTIDE SEQUENCE [LARGE SCALE GENOMIC DNA]</scope>
    <source>
        <strain evidence="5">Alpha-2009</strain>
        <tissue evidence="5">Whole body</tissue>
    </source>
</reference>
<dbReference type="PANTHER" id="PTHR48043">
    <property type="entry name" value="EG:EG0003.4 PROTEIN-RELATED"/>
    <property type="match status" value="1"/>
</dbReference>
<protein>
    <recommendedName>
        <fullName evidence="7">UDP-glucuronosyltransferase</fullName>
    </recommendedName>
</protein>
<dbReference type="FunFam" id="3.40.50.2000:FF:000050">
    <property type="entry name" value="UDP-glucuronosyltransferase"/>
    <property type="match status" value="1"/>
</dbReference>
<evidence type="ECO:0008006" key="7">
    <source>
        <dbReference type="Google" id="ProtNLM"/>
    </source>
</evidence>
<feature type="transmembrane region" description="Helical" evidence="4">
    <location>
        <begin position="488"/>
        <end position="511"/>
    </location>
</feature>